<feature type="transmembrane region" description="Helical" evidence="1">
    <location>
        <begin position="96"/>
        <end position="112"/>
    </location>
</feature>
<dbReference type="GO" id="GO:1902201">
    <property type="term" value="P:negative regulation of bacterial-type flagellum-dependent cell motility"/>
    <property type="evidence" value="ECO:0007669"/>
    <property type="project" value="TreeGrafter"/>
</dbReference>
<dbReference type="PATRIC" id="fig|1423759.3.peg.1935"/>
<feature type="transmembrane region" description="Helical" evidence="1">
    <location>
        <begin position="172"/>
        <end position="198"/>
    </location>
</feature>
<dbReference type="STRING" id="1423759.FC92_GL001852"/>
<dbReference type="AlphaFoldDB" id="A0A0R1MHI8"/>
<dbReference type="GO" id="GO:0052621">
    <property type="term" value="F:diguanylate cyclase activity"/>
    <property type="evidence" value="ECO:0007669"/>
    <property type="project" value="TreeGrafter"/>
</dbReference>
<dbReference type="InterPro" id="IPR050469">
    <property type="entry name" value="Diguanylate_Cyclase"/>
</dbReference>
<dbReference type="InterPro" id="IPR000160">
    <property type="entry name" value="GGDEF_dom"/>
</dbReference>
<dbReference type="InterPro" id="IPR043128">
    <property type="entry name" value="Rev_trsase/Diguanyl_cyclase"/>
</dbReference>
<dbReference type="EMBL" id="AZDX01000006">
    <property type="protein sequence ID" value="KRL07463.1"/>
    <property type="molecule type" value="Genomic_DNA"/>
</dbReference>
<reference evidence="3 4" key="1">
    <citation type="journal article" date="2015" name="Genome Announc.">
        <title>Expanding the biotechnology potential of lactobacilli through comparative genomics of 213 strains and associated genera.</title>
        <authorList>
            <person name="Sun Z."/>
            <person name="Harris H.M."/>
            <person name="McCann A."/>
            <person name="Guo C."/>
            <person name="Argimon S."/>
            <person name="Zhang W."/>
            <person name="Yang X."/>
            <person name="Jeffery I.B."/>
            <person name="Cooney J.C."/>
            <person name="Kagawa T.F."/>
            <person name="Liu W."/>
            <person name="Song Y."/>
            <person name="Salvetti E."/>
            <person name="Wrobel A."/>
            <person name="Rasinkangas P."/>
            <person name="Parkhill J."/>
            <person name="Rea M.C."/>
            <person name="O'Sullivan O."/>
            <person name="Ritari J."/>
            <person name="Douillard F.P."/>
            <person name="Paul Ross R."/>
            <person name="Yang R."/>
            <person name="Briner A.E."/>
            <person name="Felis G.E."/>
            <person name="de Vos W.M."/>
            <person name="Barrangou R."/>
            <person name="Klaenhammer T.R."/>
            <person name="Caufield P.W."/>
            <person name="Cui Y."/>
            <person name="Zhang H."/>
            <person name="O'Toole P.W."/>
        </authorList>
    </citation>
    <scope>NUCLEOTIDE SEQUENCE [LARGE SCALE GENOMIC DNA]</scope>
    <source>
        <strain evidence="3 4">DSM 19519</strain>
    </source>
</reference>
<feature type="transmembrane region" description="Helical" evidence="1">
    <location>
        <begin position="14"/>
        <end position="38"/>
    </location>
</feature>
<dbReference type="PANTHER" id="PTHR45138">
    <property type="entry name" value="REGULATORY COMPONENTS OF SENSORY TRANSDUCTION SYSTEM"/>
    <property type="match status" value="1"/>
</dbReference>
<feature type="transmembrane region" description="Helical" evidence="1">
    <location>
        <begin position="50"/>
        <end position="68"/>
    </location>
</feature>
<dbReference type="NCBIfam" id="TIGR00254">
    <property type="entry name" value="GGDEF"/>
    <property type="match status" value="1"/>
</dbReference>
<dbReference type="SMART" id="SM00267">
    <property type="entry name" value="GGDEF"/>
    <property type="match status" value="1"/>
</dbReference>
<feature type="transmembrane region" description="Helical" evidence="1">
    <location>
        <begin position="148"/>
        <end position="166"/>
    </location>
</feature>
<dbReference type="Proteomes" id="UP000051448">
    <property type="component" value="Unassembled WGS sequence"/>
</dbReference>
<feature type="domain" description="GGDEF" evidence="2">
    <location>
        <begin position="242"/>
        <end position="378"/>
    </location>
</feature>
<sequence>MIFWGRVKGVVAEMVSSLFVLISISTLIVGFIYELYVLSESEDMKKVNSFFKYGTVIFLFVVQEYFIVYITYNAVGFVCFQYAIWIATFMISRKCALITGIFTPIVINLFLYNIGEFSIIFCVLSVLSVLTIFLLMGAFLNKSFTIQFYRYSGTLLFISLLTMNPATKDFDIHFYTIANVLKVLMGCLLIIWFSYIFFREIKQKKRRISELEYMKSHDKLTGLYNYREFTKNLNIINESSEKNYITIMLDIDDFKKFNDEFGHNEGNGILQSFSKRLHEYIINNETNAALYRFGGEEFCILVKDKPLDQVNAKLDNFINGLREDRYKTESGKEICVSCSAGISDNNKFSTIYETVRAADAALYQAKKEGKGRVVINTGDNFTTRGVSVSSVQEELFRV</sequence>
<dbReference type="SUPFAM" id="SSF55073">
    <property type="entry name" value="Nucleotide cyclase"/>
    <property type="match status" value="1"/>
</dbReference>
<dbReference type="GO" id="GO:0005886">
    <property type="term" value="C:plasma membrane"/>
    <property type="evidence" value="ECO:0007669"/>
    <property type="project" value="TreeGrafter"/>
</dbReference>
<dbReference type="InterPro" id="IPR029787">
    <property type="entry name" value="Nucleotide_cyclase"/>
</dbReference>
<keyword evidence="1" id="KW-0472">Membrane</keyword>
<evidence type="ECO:0000256" key="1">
    <source>
        <dbReference type="SAM" id="Phobius"/>
    </source>
</evidence>
<protein>
    <submittedName>
        <fullName evidence="3">Response regulator</fullName>
    </submittedName>
</protein>
<feature type="transmembrane region" description="Helical" evidence="1">
    <location>
        <begin position="118"/>
        <end position="141"/>
    </location>
</feature>
<proteinExistence type="predicted"/>
<comment type="caution">
    <text evidence="3">The sequence shown here is derived from an EMBL/GenBank/DDBJ whole genome shotgun (WGS) entry which is preliminary data.</text>
</comment>
<dbReference type="Gene3D" id="3.30.70.270">
    <property type="match status" value="1"/>
</dbReference>
<dbReference type="GO" id="GO:0043709">
    <property type="term" value="P:cell adhesion involved in single-species biofilm formation"/>
    <property type="evidence" value="ECO:0007669"/>
    <property type="project" value="TreeGrafter"/>
</dbReference>
<dbReference type="Pfam" id="PF00990">
    <property type="entry name" value="GGDEF"/>
    <property type="match status" value="1"/>
</dbReference>
<organism evidence="3 4">
    <name type="scientific">Liquorilactobacillus hordei DSM 19519</name>
    <dbReference type="NCBI Taxonomy" id="1423759"/>
    <lineage>
        <taxon>Bacteria</taxon>
        <taxon>Bacillati</taxon>
        <taxon>Bacillota</taxon>
        <taxon>Bacilli</taxon>
        <taxon>Lactobacillales</taxon>
        <taxon>Lactobacillaceae</taxon>
        <taxon>Liquorilactobacillus</taxon>
    </lineage>
</organism>
<gene>
    <name evidence="3" type="ORF">FC92_GL001852</name>
</gene>
<dbReference type="PANTHER" id="PTHR45138:SF9">
    <property type="entry name" value="DIGUANYLATE CYCLASE DGCM-RELATED"/>
    <property type="match status" value="1"/>
</dbReference>
<accession>A0A0R1MHI8</accession>
<evidence type="ECO:0000313" key="3">
    <source>
        <dbReference type="EMBL" id="KRL07463.1"/>
    </source>
</evidence>
<name>A0A0R1MHI8_9LACO</name>
<keyword evidence="1" id="KW-1133">Transmembrane helix</keyword>
<dbReference type="CDD" id="cd01949">
    <property type="entry name" value="GGDEF"/>
    <property type="match status" value="1"/>
</dbReference>
<keyword evidence="4" id="KW-1185">Reference proteome</keyword>
<evidence type="ECO:0000313" key="4">
    <source>
        <dbReference type="Proteomes" id="UP000051448"/>
    </source>
</evidence>
<keyword evidence="1" id="KW-0812">Transmembrane</keyword>
<dbReference type="PROSITE" id="PS50887">
    <property type="entry name" value="GGDEF"/>
    <property type="match status" value="1"/>
</dbReference>
<evidence type="ECO:0000259" key="2">
    <source>
        <dbReference type="PROSITE" id="PS50887"/>
    </source>
</evidence>